<reference evidence="1 2" key="1">
    <citation type="submission" date="2019-05" db="EMBL/GenBank/DDBJ databases">
        <title>Another draft genome of Portunus trituberculatus and its Hox gene families provides insights of decapod evolution.</title>
        <authorList>
            <person name="Jeong J.-H."/>
            <person name="Song I."/>
            <person name="Kim S."/>
            <person name="Choi T."/>
            <person name="Kim D."/>
            <person name="Ryu S."/>
            <person name="Kim W."/>
        </authorList>
    </citation>
    <scope>NUCLEOTIDE SEQUENCE [LARGE SCALE GENOMIC DNA]</scope>
    <source>
        <tissue evidence="1">Muscle</tissue>
    </source>
</reference>
<sequence>MVQLCSVFSVLGTTDKTAHGSCLSSQVVEVLFLRHLGSCPESERITWAPHLAATIPGSAVPAPISRTVRLAKALRWCHTYCANTGAQGQVYMP</sequence>
<protein>
    <submittedName>
        <fullName evidence="1">Uncharacterized protein</fullName>
    </submittedName>
</protein>
<comment type="caution">
    <text evidence="1">The sequence shown here is derived from an EMBL/GenBank/DDBJ whole genome shotgun (WGS) entry which is preliminary data.</text>
</comment>
<dbReference type="EMBL" id="VSRR010001587">
    <property type="protein sequence ID" value="MPC26340.1"/>
    <property type="molecule type" value="Genomic_DNA"/>
</dbReference>
<evidence type="ECO:0000313" key="1">
    <source>
        <dbReference type="EMBL" id="MPC26340.1"/>
    </source>
</evidence>
<keyword evidence="2" id="KW-1185">Reference proteome</keyword>
<evidence type="ECO:0000313" key="2">
    <source>
        <dbReference type="Proteomes" id="UP000324222"/>
    </source>
</evidence>
<dbReference type="Proteomes" id="UP000324222">
    <property type="component" value="Unassembled WGS sequence"/>
</dbReference>
<organism evidence="1 2">
    <name type="scientific">Portunus trituberculatus</name>
    <name type="common">Swimming crab</name>
    <name type="synonym">Neptunus trituberculatus</name>
    <dbReference type="NCBI Taxonomy" id="210409"/>
    <lineage>
        <taxon>Eukaryota</taxon>
        <taxon>Metazoa</taxon>
        <taxon>Ecdysozoa</taxon>
        <taxon>Arthropoda</taxon>
        <taxon>Crustacea</taxon>
        <taxon>Multicrustacea</taxon>
        <taxon>Malacostraca</taxon>
        <taxon>Eumalacostraca</taxon>
        <taxon>Eucarida</taxon>
        <taxon>Decapoda</taxon>
        <taxon>Pleocyemata</taxon>
        <taxon>Brachyura</taxon>
        <taxon>Eubrachyura</taxon>
        <taxon>Portunoidea</taxon>
        <taxon>Portunidae</taxon>
        <taxon>Portuninae</taxon>
        <taxon>Portunus</taxon>
    </lineage>
</organism>
<dbReference type="AlphaFoldDB" id="A0A5B7DXR1"/>
<proteinExistence type="predicted"/>
<accession>A0A5B7DXR1</accession>
<gene>
    <name evidence="1" type="ORF">E2C01_019475</name>
</gene>
<name>A0A5B7DXR1_PORTR</name>